<dbReference type="GO" id="GO:0004069">
    <property type="term" value="F:L-aspartate:2-oxoglutarate aminotransferase activity"/>
    <property type="evidence" value="ECO:0007669"/>
    <property type="project" value="InterPro"/>
</dbReference>
<reference evidence="7 8" key="1">
    <citation type="submission" date="2019-07" db="EMBL/GenBank/DDBJ databases">
        <title>Reclasification of Spiribacter aquaticus.</title>
        <authorList>
            <person name="Leon M.J."/>
            <person name="Sanchez-Porro C."/>
            <person name="Ventosa A."/>
        </authorList>
    </citation>
    <scope>NUCLEOTIDE SEQUENCE [LARGE SCALE GENOMIC DNA]</scope>
    <source>
        <strain evidence="7 8">SP30</strain>
    </source>
</reference>
<dbReference type="InterPro" id="IPR024727">
    <property type="entry name" value="NAD_Glu_DH_N_ACT1"/>
</dbReference>
<evidence type="ECO:0000259" key="5">
    <source>
        <dbReference type="Pfam" id="PF21076"/>
    </source>
</evidence>
<accession>A0A557RME3</accession>
<dbReference type="Proteomes" id="UP000316688">
    <property type="component" value="Unassembled WGS sequence"/>
</dbReference>
<gene>
    <name evidence="7" type="ORF">FPL11_01215</name>
</gene>
<dbReference type="Pfam" id="PF21076">
    <property type="entry name" value="GDH_ACT2"/>
    <property type="match status" value="1"/>
</dbReference>
<dbReference type="InterPro" id="IPR049062">
    <property type="entry name" value="NAD_Glu_DH_ACT2"/>
</dbReference>
<organism evidence="7 8">
    <name type="scientific">Spiribacter aquaticus</name>
    <dbReference type="NCBI Taxonomy" id="1935996"/>
    <lineage>
        <taxon>Bacteria</taxon>
        <taxon>Pseudomonadati</taxon>
        <taxon>Pseudomonadota</taxon>
        <taxon>Gammaproteobacteria</taxon>
        <taxon>Chromatiales</taxon>
        <taxon>Ectothiorhodospiraceae</taxon>
        <taxon>Spiribacter</taxon>
    </lineage>
</organism>
<dbReference type="Pfam" id="PF21077">
    <property type="entry name" value="GDH_ACT3"/>
    <property type="match status" value="1"/>
</dbReference>
<dbReference type="Pfam" id="PF21078">
    <property type="entry name" value="GDH_HM3"/>
    <property type="match status" value="1"/>
</dbReference>
<dbReference type="PIRSF" id="PIRSF036761">
    <property type="entry name" value="GDH_Mll4104"/>
    <property type="match status" value="1"/>
</dbReference>
<sequence>MNHAADKTRQRQLDALEQLADQRWSEADQAIIHRFIDCYYASMATEDLTARAPGSLYGLALSHWRLGYQRPRGEVALRVYNPDPEQDGWESTHSVVQIVADDQPFLVDSLSMAMNEQGLMIHLISHPVLEIARDAGGHVAAVSDRSSSDGEPEAWIHIEVDRQAGDAALDALEAAVRDTLRDVEVAVADWQAMRHQAEQARRSLKRRAPAADDDYPAEIDAFLEWMLDDHFTFLGYRRYDLRRGNDSLRLEAVQDTGLGLLRPARNAERLSSSFEALPPAMREQASDPDPLILTKSSHRATVHRHGYMDTIGIKRFNTRGEVIGEHRFLGLYTSGAYNRNPRNIPLLRRKVAAVLERAGLRANSHAGKALVHILETYPRDELFEIDSQTLYETALGILQLQERQRVRLFTRHDRFGRFVSCLVYAPRDRYDTATRQRMQQILMEAFDGAHSEFTVQLSEAVLARIHFIIHFRGTEAQTLDTDALEARLAATTRSWSDDLAQTLLEHCGEARGTQLHHRYRDAFSAAYREDTPPGTATQDIERLETLEAGDGLVISLYRPLEAPVGSLRLKLYHASEPMSLSDVLPVLENMGVRVIDERPYGIRPEGAGPCWIHDFGLSHDPELDLDTGQLRDAFQSGFAAIWRRETDDDGFNRLILLAGLTWREICILRAYAQYLRQAGMAYSQPYMESTLADHPAIASGLIKLFTARFDPDHADAGRAGRLADELDAQLEAVQSLDDDRILRRLRDAMLATLRTSFFRRDARGRPHPSLALKLRPERIPGVPKPVPAFEIFVSSPRVEGVHLRGGKVARGGLRWSERREDYRTEILGLMKAQMVKNALIVPVGAKGGFVCKRLPRERQAQRDEVLACYRLFIRALLDVTDNIVDDVVQPPAQVVRHDDDDPYLVVAADKGTATFSDDANAIADEYGFWLHDAFASGGSTGYDHKAMGITARGAWVAVQRHFREAGRNIQIEPFSVVGVGDMSGDVFGNGMLQSRTTRLIAAFDHRHVFIDPDPDPERSYAERERLFGLGPSSWADYDTALISEGGGVWPRSAKSITLPEPARRALGVEQQHLTPTDLIAAILRAPVDLLWNGGIGTYVKARAESHAEVGDKANDALRADAEDLRCQVIGEGGNLGVTPLGRVAFALAGGRINNDAIDNSGGVDCSDHEVNIKILMNGGVDDGDLTVKQRNQLLVEMTDAVAAHVLANNDRQTQAISLMQDRAAARLAEQDRCMRRLEREGRLDRAVEQLPDDEGLAERARQGRGLTRPELAILLSYTKIRSFEELLDSPLVQGEENLHELVGYFPAPLRERFATRIDQHPLRREIIATHLANHVLNRMGATFLMRMTEATGADTAEAVRAYLAARDIYGLRGLWHEVNGLGDAVAIQHQQSALHSIRALQEQATRWLLRHPGGGGSDAGAGMAPMQQAVARLDEALPTLLTETAAGQLAAARDRHVEAGVPAPLAERLSRLPRLYPALDIHAAACVADTELTEAARVHFQASDHLALSDLQAAIDRFQPEDDWQARYRIGLMESLHEEHRRVTEAILRHTGDGTAASRVEDGLAGEGNRVDYLRQITDQIRASAQPDSAMFGVALQALRHVASNAQERLQ</sequence>
<dbReference type="PANTHER" id="PTHR43403">
    <property type="entry name" value="NAD-SPECIFIC GLUTAMATE DEHYDROGENASE"/>
    <property type="match status" value="1"/>
</dbReference>
<dbReference type="Gene3D" id="3.40.50.720">
    <property type="entry name" value="NAD(P)-binding Rossmann-like Domain"/>
    <property type="match status" value="1"/>
</dbReference>
<dbReference type="InterPro" id="IPR048381">
    <property type="entry name" value="GDH_C"/>
</dbReference>
<evidence type="ECO:0000256" key="1">
    <source>
        <dbReference type="ARBA" id="ARBA00023002"/>
    </source>
</evidence>
<dbReference type="InterPro" id="IPR028971">
    <property type="entry name" value="NAD-GDH_cat"/>
</dbReference>
<dbReference type="GO" id="GO:0006538">
    <property type="term" value="P:L-glutamate catabolic process"/>
    <property type="evidence" value="ECO:0007669"/>
    <property type="project" value="InterPro"/>
</dbReference>
<dbReference type="Pfam" id="PF21079">
    <property type="entry name" value="GDH_HM2"/>
    <property type="match status" value="1"/>
</dbReference>
<dbReference type="InterPro" id="IPR007780">
    <property type="entry name" value="NAD_Glu_DH_bac"/>
</dbReference>
<evidence type="ECO:0000313" key="7">
    <source>
        <dbReference type="EMBL" id="TVO66339.1"/>
    </source>
</evidence>
<comment type="caution">
    <text evidence="7">The sequence shown here is derived from an EMBL/GenBank/DDBJ whole genome shotgun (WGS) entry which is preliminary data.</text>
</comment>
<proteinExistence type="predicted"/>
<dbReference type="PANTHER" id="PTHR43403:SF1">
    <property type="entry name" value="NAD-SPECIFIC GLUTAMATE DEHYDROGENASE"/>
    <property type="match status" value="1"/>
</dbReference>
<feature type="domain" description="NAD-glutamate dehydrogenase N-terminal ACT1" evidence="4">
    <location>
        <begin position="35"/>
        <end position="175"/>
    </location>
</feature>
<name>A0A557RME3_9GAMM</name>
<dbReference type="InterPro" id="IPR049058">
    <property type="entry name" value="NAD_Glu_DH_HM2"/>
</dbReference>
<dbReference type="Pfam" id="PF21075">
    <property type="entry name" value="GDH_ACT1"/>
    <property type="match status" value="1"/>
</dbReference>
<dbReference type="InterPro" id="IPR049064">
    <property type="entry name" value="NAD_Glu_DH_ACT3"/>
</dbReference>
<dbReference type="InterPro" id="IPR049056">
    <property type="entry name" value="NAD_Glu_DH_HM3"/>
</dbReference>
<keyword evidence="8" id="KW-1185">Reference proteome</keyword>
<feature type="domain" description="NAD-glutamate dehydrogenase ACT2" evidence="5">
    <location>
        <begin position="407"/>
        <end position="496"/>
    </location>
</feature>
<dbReference type="SUPFAM" id="SSF53223">
    <property type="entry name" value="Aminoacid dehydrogenase-like, N-terminal domain"/>
    <property type="match status" value="1"/>
</dbReference>
<dbReference type="SUPFAM" id="SSF51735">
    <property type="entry name" value="NAD(P)-binding Rossmann-fold domains"/>
    <property type="match status" value="1"/>
</dbReference>
<evidence type="ECO:0000259" key="2">
    <source>
        <dbReference type="Pfam" id="PF05088"/>
    </source>
</evidence>
<evidence type="ECO:0000259" key="3">
    <source>
        <dbReference type="Pfam" id="PF21074"/>
    </source>
</evidence>
<dbReference type="EMBL" id="VMKP01000001">
    <property type="protein sequence ID" value="TVO66339.1"/>
    <property type="molecule type" value="Genomic_DNA"/>
</dbReference>
<dbReference type="Pfam" id="PF21073">
    <property type="entry name" value="GDH_HM1"/>
    <property type="match status" value="1"/>
</dbReference>
<dbReference type="InterPro" id="IPR046346">
    <property type="entry name" value="Aminoacid_DH-like_N_sf"/>
</dbReference>
<dbReference type="Pfam" id="PF05088">
    <property type="entry name" value="Bac_GDH_CD"/>
    <property type="match status" value="1"/>
</dbReference>
<feature type="domain" description="NAD-specific glutamate dehydrogenase C-terminal" evidence="3">
    <location>
        <begin position="1263"/>
        <end position="1600"/>
    </location>
</feature>
<keyword evidence="1" id="KW-0560">Oxidoreductase</keyword>
<dbReference type="InterPro" id="IPR049059">
    <property type="entry name" value="NAD_Glu_DH_HM1"/>
</dbReference>
<feature type="domain" description="NAD-glutamate dehydrogenase catalytic" evidence="2">
    <location>
        <begin position="726"/>
        <end position="1218"/>
    </location>
</feature>
<feature type="domain" description="NAD-glutamate dehydrogenase ACT3" evidence="6">
    <location>
        <begin position="552"/>
        <end position="627"/>
    </location>
</feature>
<evidence type="ECO:0000313" key="8">
    <source>
        <dbReference type="Proteomes" id="UP000316688"/>
    </source>
</evidence>
<dbReference type="Pfam" id="PF21074">
    <property type="entry name" value="GDH_C"/>
    <property type="match status" value="1"/>
</dbReference>
<dbReference type="InterPro" id="IPR036291">
    <property type="entry name" value="NAD(P)-bd_dom_sf"/>
</dbReference>
<dbReference type="GO" id="GO:0004352">
    <property type="term" value="F:glutamate dehydrogenase (NAD+) activity"/>
    <property type="evidence" value="ECO:0007669"/>
    <property type="project" value="InterPro"/>
</dbReference>
<evidence type="ECO:0000259" key="6">
    <source>
        <dbReference type="Pfam" id="PF21077"/>
    </source>
</evidence>
<dbReference type="RefSeq" id="WP_144346897.1">
    <property type="nucleotide sequence ID" value="NZ_VMKP01000001.1"/>
</dbReference>
<protein>
    <submittedName>
        <fullName evidence="7">NAD-glutamate dehydrogenase</fullName>
    </submittedName>
</protein>
<evidence type="ECO:0000259" key="4">
    <source>
        <dbReference type="Pfam" id="PF21075"/>
    </source>
</evidence>